<evidence type="ECO:0000313" key="2">
    <source>
        <dbReference type="EMBL" id="MED6139165.1"/>
    </source>
</evidence>
<feature type="non-terminal residue" evidence="2">
    <location>
        <position position="1"/>
    </location>
</feature>
<gene>
    <name evidence="2" type="ORF">PIB30_081368</name>
</gene>
<dbReference type="EMBL" id="JASCZI010061630">
    <property type="protein sequence ID" value="MED6139165.1"/>
    <property type="molecule type" value="Genomic_DNA"/>
</dbReference>
<accession>A0ABU6SSC7</accession>
<sequence>QINEDYKAMDVDNNVAPGAATIIIPPESDAATAPQVNEENKNVNNDEETVRKRKTSYAWTHFSALLVPENDGKHLAKCHHCPKRFGCHPTKHGRIL</sequence>
<keyword evidence="3" id="KW-1185">Reference proteome</keyword>
<protein>
    <recommendedName>
        <fullName evidence="4">BED-type domain-containing protein</fullName>
    </recommendedName>
</protein>
<proteinExistence type="predicted"/>
<comment type="caution">
    <text evidence="2">The sequence shown here is derived from an EMBL/GenBank/DDBJ whole genome shotgun (WGS) entry which is preliminary data.</text>
</comment>
<reference evidence="2 3" key="1">
    <citation type="journal article" date="2023" name="Plants (Basel)">
        <title>Bridging the Gap: Combining Genomics and Transcriptomics Approaches to Understand Stylosanthes scabra, an Orphan Legume from the Brazilian Caatinga.</title>
        <authorList>
            <person name="Ferreira-Neto J.R.C."/>
            <person name="da Silva M.D."/>
            <person name="Binneck E."/>
            <person name="de Melo N.F."/>
            <person name="da Silva R.H."/>
            <person name="de Melo A.L.T.M."/>
            <person name="Pandolfi V."/>
            <person name="Bustamante F.O."/>
            <person name="Brasileiro-Vidal A.C."/>
            <person name="Benko-Iseppon A.M."/>
        </authorList>
    </citation>
    <scope>NUCLEOTIDE SEQUENCE [LARGE SCALE GENOMIC DNA]</scope>
    <source>
        <tissue evidence="2">Leaves</tissue>
    </source>
</reference>
<dbReference type="Proteomes" id="UP001341840">
    <property type="component" value="Unassembled WGS sequence"/>
</dbReference>
<name>A0ABU6SSC7_9FABA</name>
<evidence type="ECO:0000313" key="3">
    <source>
        <dbReference type="Proteomes" id="UP001341840"/>
    </source>
</evidence>
<feature type="region of interest" description="Disordered" evidence="1">
    <location>
        <begin position="28"/>
        <end position="49"/>
    </location>
</feature>
<evidence type="ECO:0008006" key="4">
    <source>
        <dbReference type="Google" id="ProtNLM"/>
    </source>
</evidence>
<organism evidence="2 3">
    <name type="scientific">Stylosanthes scabra</name>
    <dbReference type="NCBI Taxonomy" id="79078"/>
    <lineage>
        <taxon>Eukaryota</taxon>
        <taxon>Viridiplantae</taxon>
        <taxon>Streptophyta</taxon>
        <taxon>Embryophyta</taxon>
        <taxon>Tracheophyta</taxon>
        <taxon>Spermatophyta</taxon>
        <taxon>Magnoliopsida</taxon>
        <taxon>eudicotyledons</taxon>
        <taxon>Gunneridae</taxon>
        <taxon>Pentapetalae</taxon>
        <taxon>rosids</taxon>
        <taxon>fabids</taxon>
        <taxon>Fabales</taxon>
        <taxon>Fabaceae</taxon>
        <taxon>Papilionoideae</taxon>
        <taxon>50 kb inversion clade</taxon>
        <taxon>dalbergioids sensu lato</taxon>
        <taxon>Dalbergieae</taxon>
        <taxon>Pterocarpus clade</taxon>
        <taxon>Stylosanthes</taxon>
    </lineage>
</organism>
<evidence type="ECO:0000256" key="1">
    <source>
        <dbReference type="SAM" id="MobiDB-lite"/>
    </source>
</evidence>